<protein>
    <submittedName>
        <fullName evidence="2">Uncharacterized protein</fullName>
    </submittedName>
</protein>
<dbReference type="EMBL" id="JAHRIP010028620">
    <property type="protein sequence ID" value="MEQ2290902.1"/>
    <property type="molecule type" value="Genomic_DNA"/>
</dbReference>
<proteinExistence type="predicted"/>
<name>A0ABV0YAY0_9TELE</name>
<reference evidence="2 3" key="1">
    <citation type="submission" date="2021-06" db="EMBL/GenBank/DDBJ databases">
        <authorList>
            <person name="Palmer J.M."/>
        </authorList>
    </citation>
    <scope>NUCLEOTIDE SEQUENCE [LARGE SCALE GENOMIC DNA]</scope>
    <source>
        <strain evidence="2 3">AS_MEX2019</strain>
        <tissue evidence="2">Muscle</tissue>
    </source>
</reference>
<feature type="region of interest" description="Disordered" evidence="1">
    <location>
        <begin position="64"/>
        <end position="85"/>
    </location>
</feature>
<keyword evidence="3" id="KW-1185">Reference proteome</keyword>
<gene>
    <name evidence="2" type="ORF">AMECASPLE_007854</name>
</gene>
<evidence type="ECO:0000256" key="1">
    <source>
        <dbReference type="SAM" id="MobiDB-lite"/>
    </source>
</evidence>
<evidence type="ECO:0000313" key="2">
    <source>
        <dbReference type="EMBL" id="MEQ2290902.1"/>
    </source>
</evidence>
<organism evidence="2 3">
    <name type="scientific">Ameca splendens</name>
    <dbReference type="NCBI Taxonomy" id="208324"/>
    <lineage>
        <taxon>Eukaryota</taxon>
        <taxon>Metazoa</taxon>
        <taxon>Chordata</taxon>
        <taxon>Craniata</taxon>
        <taxon>Vertebrata</taxon>
        <taxon>Euteleostomi</taxon>
        <taxon>Actinopterygii</taxon>
        <taxon>Neopterygii</taxon>
        <taxon>Teleostei</taxon>
        <taxon>Neoteleostei</taxon>
        <taxon>Acanthomorphata</taxon>
        <taxon>Ovalentaria</taxon>
        <taxon>Atherinomorphae</taxon>
        <taxon>Cyprinodontiformes</taxon>
        <taxon>Goodeidae</taxon>
        <taxon>Ameca</taxon>
    </lineage>
</organism>
<evidence type="ECO:0000313" key="3">
    <source>
        <dbReference type="Proteomes" id="UP001469553"/>
    </source>
</evidence>
<sequence length="109" mass="12435">MKTERGKSYKGSMERTTCCGNEEDMHRYHILLVGSYRSNGRLSTPNQGAGAVCRGMWTVSETDINGRKEKRQQDNKNWKNGTDRKQLDSGCFIFLLVHRVAFQIIHLAA</sequence>
<accession>A0ABV0YAY0</accession>
<dbReference type="Proteomes" id="UP001469553">
    <property type="component" value="Unassembled WGS sequence"/>
</dbReference>
<comment type="caution">
    <text evidence="2">The sequence shown here is derived from an EMBL/GenBank/DDBJ whole genome shotgun (WGS) entry which is preliminary data.</text>
</comment>